<keyword evidence="1" id="KW-0472">Membrane</keyword>
<keyword evidence="1" id="KW-1133">Transmembrane helix</keyword>
<protein>
    <submittedName>
        <fullName evidence="2">Uncharacterized protein</fullName>
    </submittedName>
</protein>
<dbReference type="EMBL" id="LSRX01000348">
    <property type="protein sequence ID" value="OLP99866.1"/>
    <property type="molecule type" value="Genomic_DNA"/>
</dbReference>
<feature type="transmembrane region" description="Helical" evidence="1">
    <location>
        <begin position="247"/>
        <end position="268"/>
    </location>
</feature>
<gene>
    <name evidence="2" type="ORF">AK812_SmicGene17546</name>
</gene>
<comment type="caution">
    <text evidence="2">The sequence shown here is derived from an EMBL/GenBank/DDBJ whole genome shotgun (WGS) entry which is preliminary data.</text>
</comment>
<proteinExistence type="predicted"/>
<evidence type="ECO:0000313" key="2">
    <source>
        <dbReference type="EMBL" id="OLP99866.1"/>
    </source>
</evidence>
<keyword evidence="1" id="KW-0812">Transmembrane</keyword>
<feature type="transmembrane region" description="Helical" evidence="1">
    <location>
        <begin position="203"/>
        <end position="227"/>
    </location>
</feature>
<organism evidence="2 3">
    <name type="scientific">Symbiodinium microadriaticum</name>
    <name type="common">Dinoflagellate</name>
    <name type="synonym">Zooxanthella microadriatica</name>
    <dbReference type="NCBI Taxonomy" id="2951"/>
    <lineage>
        <taxon>Eukaryota</taxon>
        <taxon>Sar</taxon>
        <taxon>Alveolata</taxon>
        <taxon>Dinophyceae</taxon>
        <taxon>Suessiales</taxon>
        <taxon>Symbiodiniaceae</taxon>
        <taxon>Symbiodinium</taxon>
    </lineage>
</organism>
<evidence type="ECO:0000313" key="3">
    <source>
        <dbReference type="Proteomes" id="UP000186817"/>
    </source>
</evidence>
<accession>A0A1Q9DXI0</accession>
<feature type="transmembrane region" description="Helical" evidence="1">
    <location>
        <begin position="6"/>
        <end position="25"/>
    </location>
</feature>
<keyword evidence="3" id="KW-1185">Reference proteome</keyword>
<name>A0A1Q9DXI0_SYMMI</name>
<dbReference type="AlphaFoldDB" id="A0A1Q9DXI0"/>
<sequence length="274" mass="30060">MRDCLLMFITCLFLMLSSAGIWRLAIGRAYIFRVQVDPEWENGVQKAMMLVQSDFGDDAANTLLRQDVLQASEDMGLDLGELMEAHPDKAPLGPRASLAQAASTQFSLELGQWEGRLDVLGAVGGLNSGRVLFATFAIAGMWTAREMANGVLQMLPSSITDGVRRFELSVLFNAQGLPEAHRGIWEAGPLQPRASLTAFARTAVALVAAALAFLSMLFFGVGLYGNLQFNFYDPQWAKVDAGGFFNVSYIVESFLLPISFFMHIACYIQRQNGK</sequence>
<dbReference type="Proteomes" id="UP000186817">
    <property type="component" value="Unassembled WGS sequence"/>
</dbReference>
<dbReference type="OrthoDB" id="459979at2759"/>
<evidence type="ECO:0000256" key="1">
    <source>
        <dbReference type="SAM" id="Phobius"/>
    </source>
</evidence>
<reference evidence="2 3" key="1">
    <citation type="submission" date="2016-02" db="EMBL/GenBank/DDBJ databases">
        <title>Genome analysis of coral dinoflagellate symbionts highlights evolutionary adaptations to a symbiotic lifestyle.</title>
        <authorList>
            <person name="Aranda M."/>
            <person name="Li Y."/>
            <person name="Liew Y.J."/>
            <person name="Baumgarten S."/>
            <person name="Simakov O."/>
            <person name="Wilson M."/>
            <person name="Piel J."/>
            <person name="Ashoor H."/>
            <person name="Bougouffa S."/>
            <person name="Bajic V.B."/>
            <person name="Ryu T."/>
            <person name="Ravasi T."/>
            <person name="Bayer T."/>
            <person name="Micklem G."/>
            <person name="Kim H."/>
            <person name="Bhak J."/>
            <person name="Lajeunesse T.C."/>
            <person name="Voolstra C.R."/>
        </authorList>
    </citation>
    <scope>NUCLEOTIDE SEQUENCE [LARGE SCALE GENOMIC DNA]</scope>
    <source>
        <strain evidence="2 3">CCMP2467</strain>
    </source>
</reference>